<feature type="region of interest" description="Disordered" evidence="1">
    <location>
        <begin position="49"/>
        <end position="124"/>
    </location>
</feature>
<sequence>MNKTVILLAALGCSLTATGAFAQSAPLRGAGLLALNGVDSKTCPTVVERIDTGGGSGGSTGARALRGSDATPRATQSENDESAVPQPPDPLPKPIAGGDPSAPAAATPKRPSYRWQSLVPGAIK</sequence>
<gene>
    <name evidence="3" type="ORF">EV148_10398</name>
</gene>
<dbReference type="AlphaFoldDB" id="A0A4R2IBR9"/>
<feature type="chain" id="PRO_5020698048" evidence="2">
    <location>
        <begin position="23"/>
        <end position="124"/>
    </location>
</feature>
<dbReference type="EMBL" id="SLWQ01000003">
    <property type="protein sequence ID" value="TCO41179.1"/>
    <property type="molecule type" value="Genomic_DNA"/>
</dbReference>
<keyword evidence="2" id="KW-0732">Signal</keyword>
<reference evidence="3 4" key="1">
    <citation type="journal article" date="2015" name="Stand. Genomic Sci.">
        <title>Genomic Encyclopedia of Bacterial and Archaeal Type Strains, Phase III: the genomes of soil and plant-associated and newly described type strains.</title>
        <authorList>
            <person name="Whitman W.B."/>
            <person name="Woyke T."/>
            <person name="Klenk H.P."/>
            <person name="Zhou Y."/>
            <person name="Lilburn T.G."/>
            <person name="Beck B.J."/>
            <person name="De Vos P."/>
            <person name="Vandamme P."/>
            <person name="Eisen J.A."/>
            <person name="Garrity G."/>
            <person name="Hugenholtz P."/>
            <person name="Kyrpides N.C."/>
        </authorList>
    </citation>
    <scope>NUCLEOTIDE SEQUENCE [LARGE SCALE GENOMIC DNA]</scope>
    <source>
        <strain evidence="3 4">A3</strain>
    </source>
</reference>
<dbReference type="RefSeq" id="WP_131995838.1">
    <property type="nucleotide sequence ID" value="NZ_JACGXM010000012.1"/>
</dbReference>
<accession>A0A4R2IBR9</accession>
<proteinExistence type="predicted"/>
<keyword evidence="4" id="KW-1185">Reference proteome</keyword>
<organism evidence="3 4">
    <name type="scientific">Dokdonella fugitiva</name>
    <dbReference type="NCBI Taxonomy" id="328517"/>
    <lineage>
        <taxon>Bacteria</taxon>
        <taxon>Pseudomonadati</taxon>
        <taxon>Pseudomonadota</taxon>
        <taxon>Gammaproteobacteria</taxon>
        <taxon>Lysobacterales</taxon>
        <taxon>Rhodanobacteraceae</taxon>
        <taxon>Dokdonella</taxon>
    </lineage>
</organism>
<comment type="caution">
    <text evidence="3">The sequence shown here is derived from an EMBL/GenBank/DDBJ whole genome shotgun (WGS) entry which is preliminary data.</text>
</comment>
<evidence type="ECO:0000256" key="1">
    <source>
        <dbReference type="SAM" id="MobiDB-lite"/>
    </source>
</evidence>
<evidence type="ECO:0000313" key="4">
    <source>
        <dbReference type="Proteomes" id="UP000294862"/>
    </source>
</evidence>
<feature type="signal peptide" evidence="2">
    <location>
        <begin position="1"/>
        <end position="22"/>
    </location>
</feature>
<dbReference type="Proteomes" id="UP000294862">
    <property type="component" value="Unassembled WGS sequence"/>
</dbReference>
<evidence type="ECO:0000313" key="3">
    <source>
        <dbReference type="EMBL" id="TCO41179.1"/>
    </source>
</evidence>
<protein>
    <submittedName>
        <fullName evidence="3">Uncharacterized protein</fullName>
    </submittedName>
</protein>
<name>A0A4R2IBR9_9GAMM</name>
<evidence type="ECO:0000256" key="2">
    <source>
        <dbReference type="SAM" id="SignalP"/>
    </source>
</evidence>